<dbReference type="RefSeq" id="WP_311679624.1">
    <property type="nucleotide sequence ID" value="NZ_JAVRHM010000001.1"/>
</dbReference>
<dbReference type="InterPro" id="IPR014729">
    <property type="entry name" value="Rossmann-like_a/b/a_fold"/>
</dbReference>
<dbReference type="Gene3D" id="3.40.50.620">
    <property type="entry name" value="HUPs"/>
    <property type="match status" value="1"/>
</dbReference>
<reference evidence="2 3" key="1">
    <citation type="submission" date="2023-09" db="EMBL/GenBank/DDBJ databases">
        <authorList>
            <person name="Rey-Velasco X."/>
        </authorList>
    </citation>
    <scope>NUCLEOTIDE SEQUENCE [LARGE SCALE GENOMIC DNA]</scope>
    <source>
        <strain evidence="2 3">F188</strain>
    </source>
</reference>
<sequence length="268" mass="30821">MNILLLSDFSRVAINATHYAMDLFQDQQVNFYLLNIFDPDPACVGDCAETRKADTLTTLQERVRNLQERSGNRQHKVTGHYSEDKLVNAARDFVKQNKIDLIVMGAVGKEQRHTTILGEHTFEIMSKIKCNILAVAEDSRFEKTEKLVMPLDYTAFFNENNIQFLNNSEIFKNTELSIWEIAGSGSIENERRAAKKEVFSGLQDINVSFSTFDETKIFDKRIWTDVQNKFDLVVLLGKNIRICDRLLHNRHGLYTSVPNHLPILVLHD</sequence>
<evidence type="ECO:0000313" key="2">
    <source>
        <dbReference type="EMBL" id="MDT0688252.1"/>
    </source>
</evidence>
<accession>A0ABU3DX08</accession>
<keyword evidence="3" id="KW-1185">Reference proteome</keyword>
<proteinExistence type="predicted"/>
<dbReference type="Pfam" id="PF00582">
    <property type="entry name" value="Usp"/>
    <property type="match status" value="1"/>
</dbReference>
<comment type="caution">
    <text evidence="2">The sequence shown here is derived from an EMBL/GenBank/DDBJ whole genome shotgun (WGS) entry which is preliminary data.</text>
</comment>
<dbReference type="SUPFAM" id="SSF52402">
    <property type="entry name" value="Adenine nucleotide alpha hydrolases-like"/>
    <property type="match status" value="1"/>
</dbReference>
<dbReference type="Proteomes" id="UP001261624">
    <property type="component" value="Unassembled WGS sequence"/>
</dbReference>
<feature type="domain" description="UspA" evidence="1">
    <location>
        <begin position="2"/>
        <end position="135"/>
    </location>
</feature>
<gene>
    <name evidence="2" type="ORF">RM549_00525</name>
</gene>
<dbReference type="EMBL" id="JAVRHM010000001">
    <property type="protein sequence ID" value="MDT0688252.1"/>
    <property type="molecule type" value="Genomic_DNA"/>
</dbReference>
<name>A0ABU3DX08_9FLAO</name>
<evidence type="ECO:0000313" key="3">
    <source>
        <dbReference type="Proteomes" id="UP001261624"/>
    </source>
</evidence>
<protein>
    <submittedName>
        <fullName evidence="2">Universal stress protein</fullName>
    </submittedName>
</protein>
<organism evidence="2 3">
    <name type="scientific">Autumnicola patrickiae</name>
    <dbReference type="NCBI Taxonomy" id="3075591"/>
    <lineage>
        <taxon>Bacteria</taxon>
        <taxon>Pseudomonadati</taxon>
        <taxon>Bacteroidota</taxon>
        <taxon>Flavobacteriia</taxon>
        <taxon>Flavobacteriales</taxon>
        <taxon>Flavobacteriaceae</taxon>
        <taxon>Autumnicola</taxon>
    </lineage>
</organism>
<evidence type="ECO:0000259" key="1">
    <source>
        <dbReference type="Pfam" id="PF00582"/>
    </source>
</evidence>
<dbReference type="CDD" id="cd00293">
    <property type="entry name" value="USP-like"/>
    <property type="match status" value="1"/>
</dbReference>
<dbReference type="InterPro" id="IPR006016">
    <property type="entry name" value="UspA"/>
</dbReference>